<dbReference type="GO" id="GO:0008381">
    <property type="term" value="F:mechanosensitive monoatomic ion channel activity"/>
    <property type="evidence" value="ECO:0007669"/>
    <property type="project" value="UniProtKB-UniRule"/>
</dbReference>
<dbReference type="InterPro" id="IPR036019">
    <property type="entry name" value="MscL_channel"/>
</dbReference>
<keyword evidence="5 10" id="KW-0812">Transmembrane</keyword>
<evidence type="ECO:0000256" key="2">
    <source>
        <dbReference type="ARBA" id="ARBA00007254"/>
    </source>
</evidence>
<comment type="caution">
    <text evidence="10">Lacks conserved residue(s) required for the propagation of feature annotation.</text>
</comment>
<accession>A0A078M2W7</accession>
<dbReference type="AlphaFoldDB" id="A0A078M2W7"/>
<keyword evidence="7 10" id="KW-0406">Ion transport</keyword>
<dbReference type="PROSITE" id="PS01327">
    <property type="entry name" value="MSCL"/>
    <property type="match status" value="1"/>
</dbReference>
<evidence type="ECO:0000256" key="3">
    <source>
        <dbReference type="ARBA" id="ARBA00022448"/>
    </source>
</evidence>
<gene>
    <name evidence="10 11" type="primary">mscL</name>
    <name evidence="11" type="ORF">BN1048_00997</name>
</gene>
<evidence type="ECO:0000256" key="7">
    <source>
        <dbReference type="ARBA" id="ARBA00023065"/>
    </source>
</evidence>
<dbReference type="NCBIfam" id="TIGR00220">
    <property type="entry name" value="mscL"/>
    <property type="match status" value="1"/>
</dbReference>
<dbReference type="SUPFAM" id="SSF81330">
    <property type="entry name" value="Gated mechanosensitive channel"/>
    <property type="match status" value="1"/>
</dbReference>
<dbReference type="Proteomes" id="UP000044136">
    <property type="component" value="Unassembled WGS sequence"/>
</dbReference>
<dbReference type="InterPro" id="IPR037673">
    <property type="entry name" value="MSC/AndL"/>
</dbReference>
<name>A0A078M2W7_9STAP</name>
<evidence type="ECO:0000313" key="12">
    <source>
        <dbReference type="Proteomes" id="UP000044136"/>
    </source>
</evidence>
<dbReference type="HOGENOM" id="CLU_095787_1_0_9"/>
<evidence type="ECO:0000256" key="4">
    <source>
        <dbReference type="ARBA" id="ARBA00022475"/>
    </source>
</evidence>
<feature type="transmembrane region" description="Helical" evidence="10">
    <location>
        <begin position="57"/>
        <end position="84"/>
    </location>
</feature>
<dbReference type="InterPro" id="IPR001185">
    <property type="entry name" value="MS_channel"/>
</dbReference>
<keyword evidence="4 10" id="KW-1003">Cell membrane</keyword>
<evidence type="ECO:0000313" key="11">
    <source>
        <dbReference type="EMBL" id="CEA00550.1"/>
    </source>
</evidence>
<dbReference type="Gene3D" id="1.10.1200.120">
    <property type="entry name" value="Large-conductance mechanosensitive channel, MscL, domain 1"/>
    <property type="match status" value="1"/>
</dbReference>
<dbReference type="RefSeq" id="WP_035809081.1">
    <property type="nucleotide sequence ID" value="NZ_CCSE01000001.1"/>
</dbReference>
<comment type="subunit">
    <text evidence="10">Homopentamer.</text>
</comment>
<protein>
    <recommendedName>
        <fullName evidence="10">Large-conductance mechanosensitive channel</fullName>
    </recommendedName>
</protein>
<dbReference type="HAMAP" id="MF_00115">
    <property type="entry name" value="MscL"/>
    <property type="match status" value="1"/>
</dbReference>
<evidence type="ECO:0000256" key="8">
    <source>
        <dbReference type="ARBA" id="ARBA00023136"/>
    </source>
</evidence>
<dbReference type="EMBL" id="CCSE01000001">
    <property type="protein sequence ID" value="CEA00550.1"/>
    <property type="molecule type" value="Genomic_DNA"/>
</dbReference>
<dbReference type="Pfam" id="PF01741">
    <property type="entry name" value="MscL"/>
    <property type="match status" value="1"/>
</dbReference>
<keyword evidence="3 10" id="KW-0813">Transport</keyword>
<keyword evidence="8 10" id="KW-0472">Membrane</keyword>
<dbReference type="PRINTS" id="PR01264">
    <property type="entry name" value="MECHCHANNEL"/>
</dbReference>
<evidence type="ECO:0000256" key="9">
    <source>
        <dbReference type="ARBA" id="ARBA00023303"/>
    </source>
</evidence>
<organism evidence="11 12">
    <name type="scientific">Jeotgalicoccus saudimassiliensis</name>
    <dbReference type="NCBI Taxonomy" id="1461582"/>
    <lineage>
        <taxon>Bacteria</taxon>
        <taxon>Bacillati</taxon>
        <taxon>Bacillota</taxon>
        <taxon>Bacilli</taxon>
        <taxon>Bacillales</taxon>
        <taxon>Staphylococcaceae</taxon>
        <taxon>Jeotgalicoccus</taxon>
    </lineage>
</organism>
<keyword evidence="6 10" id="KW-1133">Transmembrane helix</keyword>
<evidence type="ECO:0000256" key="5">
    <source>
        <dbReference type="ARBA" id="ARBA00022692"/>
    </source>
</evidence>
<dbReference type="PANTHER" id="PTHR30266:SF2">
    <property type="entry name" value="LARGE-CONDUCTANCE MECHANOSENSITIVE CHANNEL"/>
    <property type="match status" value="1"/>
</dbReference>
<dbReference type="PANTHER" id="PTHR30266">
    <property type="entry name" value="MECHANOSENSITIVE CHANNEL MSCL"/>
    <property type="match status" value="1"/>
</dbReference>
<dbReference type="STRING" id="1461582.BN1048_00997"/>
<evidence type="ECO:0000256" key="10">
    <source>
        <dbReference type="HAMAP-Rule" id="MF_00115"/>
    </source>
</evidence>
<evidence type="ECO:0000256" key="1">
    <source>
        <dbReference type="ARBA" id="ARBA00004651"/>
    </source>
</evidence>
<keyword evidence="12" id="KW-1185">Reference proteome</keyword>
<proteinExistence type="inferred from homology"/>
<comment type="subcellular location">
    <subcellularLocation>
        <location evidence="1 10">Cell membrane</location>
        <topology evidence="1 10">Multi-pass membrane protein</topology>
    </subcellularLocation>
</comment>
<reference evidence="11 12" key="1">
    <citation type="submission" date="2014-07" db="EMBL/GenBank/DDBJ databases">
        <authorList>
            <person name="Urmite Genomes Urmite Genomes"/>
        </authorList>
    </citation>
    <scope>NUCLEOTIDE SEQUENCE [LARGE SCALE GENOMIC DNA]</scope>
    <source>
        <strain evidence="11 12">13MG44_air</strain>
    </source>
</reference>
<keyword evidence="9 10" id="KW-0407">Ion channel</keyword>
<evidence type="ECO:0000256" key="6">
    <source>
        <dbReference type="ARBA" id="ARBA00022989"/>
    </source>
</evidence>
<comment type="function">
    <text evidence="10">Channel that opens in response to stretch forces in the membrane lipid bilayer. May participate in the regulation of osmotic pressure changes within the cell.</text>
</comment>
<sequence length="128" mass="14321">MWQEFKDFMLRGNVLDLAVAVVIGAAFGKIVQALVENIIMPLIALIFGDTDFASDWVYMGITYGVFIQAIIDFIIIGAAVFVFVKVVNKLTRNKFVEEEAEDEQLVLLREMRDSLKGLEDSKKDGTGL</sequence>
<dbReference type="GO" id="GO:0005886">
    <property type="term" value="C:plasma membrane"/>
    <property type="evidence" value="ECO:0007669"/>
    <property type="project" value="UniProtKB-SubCell"/>
</dbReference>
<dbReference type="InterPro" id="IPR019823">
    <property type="entry name" value="Mechanosensitive_channel_CS"/>
</dbReference>
<dbReference type="eggNOG" id="COG1970">
    <property type="taxonomic scope" value="Bacteria"/>
</dbReference>
<comment type="similarity">
    <text evidence="2 10">Belongs to the MscL family.</text>
</comment>